<comment type="catalytic activity">
    <reaction evidence="7 8">
        <text>4 porphobilinogen + H2O = hydroxymethylbilane + 4 NH4(+)</text>
        <dbReference type="Rhea" id="RHEA:13185"/>
        <dbReference type="ChEBI" id="CHEBI:15377"/>
        <dbReference type="ChEBI" id="CHEBI:28938"/>
        <dbReference type="ChEBI" id="CHEBI:57845"/>
        <dbReference type="ChEBI" id="CHEBI:58126"/>
        <dbReference type="EC" id="2.5.1.61"/>
    </reaction>
</comment>
<dbReference type="InterPro" id="IPR022418">
    <property type="entry name" value="Porphobilinogen_deaminase_C"/>
</dbReference>
<dbReference type="RefSeq" id="WP_272747799.1">
    <property type="nucleotide sequence ID" value="NZ_JAQQKX010000005.1"/>
</dbReference>
<evidence type="ECO:0000259" key="9">
    <source>
        <dbReference type="Pfam" id="PF01379"/>
    </source>
</evidence>
<evidence type="ECO:0000259" key="10">
    <source>
        <dbReference type="Pfam" id="PF03900"/>
    </source>
</evidence>
<dbReference type="InterPro" id="IPR000860">
    <property type="entry name" value="HemC"/>
</dbReference>
<comment type="pathway">
    <text evidence="2">Porphyrin-containing compound metabolism; protoporphyrin-IX biosynthesis; coproporphyrinogen-III from 5-aminolevulinate: step 2/4.</text>
</comment>
<dbReference type="InterPro" id="IPR036803">
    <property type="entry name" value="Porphobilinogen_deaminase_C_sf"/>
</dbReference>
<gene>
    <name evidence="8 11" type="primary">hemC</name>
    <name evidence="11" type="ORF">PQU92_08560</name>
</gene>
<comment type="similarity">
    <text evidence="3 8">Belongs to the HMBS family.</text>
</comment>
<dbReference type="InterPro" id="IPR022417">
    <property type="entry name" value="Porphobilin_deaminase_N"/>
</dbReference>
<evidence type="ECO:0000256" key="7">
    <source>
        <dbReference type="ARBA" id="ARBA00048169"/>
    </source>
</evidence>
<dbReference type="HAMAP" id="MF_00260">
    <property type="entry name" value="Porphobil_deam"/>
    <property type="match status" value="1"/>
</dbReference>
<evidence type="ECO:0000256" key="5">
    <source>
        <dbReference type="ARBA" id="ARBA00022679"/>
    </source>
</evidence>
<accession>A0ABT5HTF3</accession>
<dbReference type="PROSITE" id="PS00533">
    <property type="entry name" value="PORPHOBILINOGEN_DEAM"/>
    <property type="match status" value="1"/>
</dbReference>
<reference evidence="11 12" key="1">
    <citation type="submission" date="2023-01" db="EMBL/GenBank/DDBJ databases">
        <title>Novel species of the genus Asticcacaulis isolated from rivers.</title>
        <authorList>
            <person name="Lu H."/>
        </authorList>
    </citation>
    <scope>NUCLEOTIDE SEQUENCE [LARGE SCALE GENOMIC DNA]</scope>
    <source>
        <strain evidence="11 12">BYS171W</strain>
    </source>
</reference>
<keyword evidence="6 8" id="KW-0627">Porphyrin biosynthesis</keyword>
<dbReference type="EC" id="2.5.1.61" evidence="8"/>
<dbReference type="Pfam" id="PF01379">
    <property type="entry name" value="Porphobil_deam"/>
    <property type="match status" value="1"/>
</dbReference>
<keyword evidence="5 8" id="KW-0808">Transferase</keyword>
<proteinExistence type="inferred from homology"/>
<comment type="function">
    <text evidence="1 8">Tetrapolymerization of the monopyrrole PBG into the hydroxymethylbilane pre-uroporphyrinogen in several discrete steps.</text>
</comment>
<dbReference type="GO" id="GO:0004418">
    <property type="term" value="F:hydroxymethylbilane synthase activity"/>
    <property type="evidence" value="ECO:0007669"/>
    <property type="project" value="UniProtKB-EC"/>
</dbReference>
<dbReference type="SUPFAM" id="SSF54782">
    <property type="entry name" value="Porphobilinogen deaminase (hydroxymethylbilane synthase), C-terminal domain"/>
    <property type="match status" value="1"/>
</dbReference>
<dbReference type="EMBL" id="JAQQKX010000005">
    <property type="protein sequence ID" value="MDC7683325.1"/>
    <property type="molecule type" value="Genomic_DNA"/>
</dbReference>
<dbReference type="Proteomes" id="UP001214854">
    <property type="component" value="Unassembled WGS sequence"/>
</dbReference>
<protein>
    <recommendedName>
        <fullName evidence="8">Porphobilinogen deaminase</fullName>
        <shortName evidence="8">PBG</shortName>
        <ecNumber evidence="8">2.5.1.61</ecNumber>
    </recommendedName>
    <alternativeName>
        <fullName evidence="8">Hydroxymethylbilane synthase</fullName>
        <shortName evidence="8">HMBS</shortName>
    </alternativeName>
    <alternativeName>
        <fullName evidence="8">Pre-uroporphyrinogen synthase</fullName>
    </alternativeName>
</protein>
<comment type="subunit">
    <text evidence="4 8">Monomer.</text>
</comment>
<name>A0ABT5HTF3_9CAUL</name>
<dbReference type="SUPFAM" id="SSF53850">
    <property type="entry name" value="Periplasmic binding protein-like II"/>
    <property type="match status" value="1"/>
</dbReference>
<sequence>MTALLKIGTRGSRLATTQCGWVQRQIVTALGHDPMHAHDLAPLVIITTQGDRIQDRRLIEAGGKQLFTKEIEDALLNGEVDVAVHSLKDMPAEEIPGLSLCAFPVREDPRDAFVSLKYHSLEDMPAGAKLGTASLRRQAQALAVRPDLEIVMLRGNVDTRLSKLEAGHCDAILLAAAGLKRMGLEAHIKSYIDPEQFPCAPGQGALAVQCRTADLDQAWIARLHHSDTFLQISAERGALVALEASCRTAVGAYATIADSTLTLFVEALTADGKTRWQRRETLSAPTPETAHALGLRLGQSIRDEAGDQLIQYTS</sequence>
<dbReference type="NCBIfam" id="TIGR00212">
    <property type="entry name" value="hemC"/>
    <property type="match status" value="1"/>
</dbReference>
<evidence type="ECO:0000256" key="6">
    <source>
        <dbReference type="ARBA" id="ARBA00023244"/>
    </source>
</evidence>
<evidence type="ECO:0000256" key="8">
    <source>
        <dbReference type="HAMAP-Rule" id="MF_00260"/>
    </source>
</evidence>
<evidence type="ECO:0000313" key="12">
    <source>
        <dbReference type="Proteomes" id="UP001214854"/>
    </source>
</evidence>
<dbReference type="PIRSF" id="PIRSF001438">
    <property type="entry name" value="4pyrrol_synth_OHMeBilane_synth"/>
    <property type="match status" value="1"/>
</dbReference>
<dbReference type="PRINTS" id="PR00151">
    <property type="entry name" value="PORPHBDMNASE"/>
</dbReference>
<evidence type="ECO:0000256" key="4">
    <source>
        <dbReference type="ARBA" id="ARBA00011245"/>
    </source>
</evidence>
<evidence type="ECO:0000256" key="3">
    <source>
        <dbReference type="ARBA" id="ARBA00005638"/>
    </source>
</evidence>
<organism evidence="11 12">
    <name type="scientific">Asticcacaulis aquaticus</name>
    <dbReference type="NCBI Taxonomy" id="2984212"/>
    <lineage>
        <taxon>Bacteria</taxon>
        <taxon>Pseudomonadati</taxon>
        <taxon>Pseudomonadota</taxon>
        <taxon>Alphaproteobacteria</taxon>
        <taxon>Caulobacterales</taxon>
        <taxon>Caulobacteraceae</taxon>
        <taxon>Asticcacaulis</taxon>
    </lineage>
</organism>
<comment type="cofactor">
    <cofactor evidence="8">
        <name>dipyrromethane</name>
        <dbReference type="ChEBI" id="CHEBI:60342"/>
    </cofactor>
    <text evidence="8">Binds 1 dipyrromethane group covalently.</text>
</comment>
<dbReference type="PANTHER" id="PTHR11557:SF0">
    <property type="entry name" value="PORPHOBILINOGEN DEAMINASE"/>
    <property type="match status" value="1"/>
</dbReference>
<dbReference type="PANTHER" id="PTHR11557">
    <property type="entry name" value="PORPHOBILINOGEN DEAMINASE"/>
    <property type="match status" value="1"/>
</dbReference>
<dbReference type="Pfam" id="PF03900">
    <property type="entry name" value="Porphobil_deamC"/>
    <property type="match status" value="1"/>
</dbReference>
<dbReference type="InterPro" id="IPR022419">
    <property type="entry name" value="Porphobilin_deaminase_cofac_BS"/>
</dbReference>
<keyword evidence="12" id="KW-1185">Reference proteome</keyword>
<evidence type="ECO:0000256" key="2">
    <source>
        <dbReference type="ARBA" id="ARBA00004735"/>
    </source>
</evidence>
<feature type="domain" description="Porphobilinogen deaminase C-terminal" evidence="10">
    <location>
        <begin position="230"/>
        <end position="301"/>
    </location>
</feature>
<dbReference type="Gene3D" id="3.30.160.40">
    <property type="entry name" value="Porphobilinogen deaminase, C-terminal domain"/>
    <property type="match status" value="1"/>
</dbReference>
<feature type="domain" description="Porphobilinogen deaminase N-terminal" evidence="9">
    <location>
        <begin position="5"/>
        <end position="215"/>
    </location>
</feature>
<comment type="caution">
    <text evidence="11">The sequence shown here is derived from an EMBL/GenBank/DDBJ whole genome shotgun (WGS) entry which is preliminary data.</text>
</comment>
<comment type="miscellaneous">
    <text evidence="8">The porphobilinogen subunits are added to the dipyrromethane group.</text>
</comment>
<evidence type="ECO:0000256" key="1">
    <source>
        <dbReference type="ARBA" id="ARBA00002869"/>
    </source>
</evidence>
<dbReference type="Gene3D" id="3.40.190.10">
    <property type="entry name" value="Periplasmic binding protein-like II"/>
    <property type="match status" value="2"/>
</dbReference>
<feature type="modified residue" description="S-(dipyrrolylmethanemethyl)cysteine" evidence="8">
    <location>
        <position position="246"/>
    </location>
</feature>
<evidence type="ECO:0000313" key="11">
    <source>
        <dbReference type="EMBL" id="MDC7683325.1"/>
    </source>
</evidence>